<feature type="compositionally biased region" description="Polar residues" evidence="1">
    <location>
        <begin position="1"/>
        <end position="10"/>
    </location>
</feature>
<dbReference type="EMBL" id="JAPQKO010000006">
    <property type="protein sequence ID" value="KAJ5155537.1"/>
    <property type="molecule type" value="Genomic_DNA"/>
</dbReference>
<keyword evidence="3" id="KW-1185">Reference proteome</keyword>
<feature type="region of interest" description="Disordered" evidence="1">
    <location>
        <begin position="1"/>
        <end position="32"/>
    </location>
</feature>
<comment type="caution">
    <text evidence="2">The sequence shown here is derived from an EMBL/GenBank/DDBJ whole genome shotgun (WGS) entry which is preliminary data.</text>
</comment>
<evidence type="ECO:0000256" key="1">
    <source>
        <dbReference type="SAM" id="MobiDB-lite"/>
    </source>
</evidence>
<dbReference type="AlphaFoldDB" id="A0A9W9HRG8"/>
<proteinExistence type="predicted"/>
<name>A0A9W9HRG8_9EURO</name>
<dbReference type="Proteomes" id="UP001146351">
    <property type="component" value="Unassembled WGS sequence"/>
</dbReference>
<reference evidence="2" key="1">
    <citation type="submission" date="2022-11" db="EMBL/GenBank/DDBJ databases">
        <authorList>
            <person name="Petersen C."/>
        </authorList>
    </citation>
    <scope>NUCLEOTIDE SEQUENCE</scope>
    <source>
        <strain evidence="2">IBT 21917</strain>
    </source>
</reference>
<evidence type="ECO:0000313" key="2">
    <source>
        <dbReference type="EMBL" id="KAJ5155537.1"/>
    </source>
</evidence>
<sequence>MGRQTATRMQGDTIDGDSPTHPHCSGPDSGRGTIDQTICPLVPVLFSPTSSLDQTARHHLPAIDGESKEPPCNRPMSLAADLKPRRFSVIVADSPNRNSSLPRTITFIAAQSFSGDANYVSNLGGGVTIHTSLPSRRRSMPEDAGET</sequence>
<gene>
    <name evidence="2" type="ORF">N7492_008340</name>
</gene>
<protein>
    <submittedName>
        <fullName evidence="2">Uncharacterized protein</fullName>
    </submittedName>
</protein>
<reference evidence="2" key="2">
    <citation type="journal article" date="2023" name="IMA Fungus">
        <title>Comparative genomic study of the Penicillium genus elucidates a diverse pangenome and 15 lateral gene transfer events.</title>
        <authorList>
            <person name="Petersen C."/>
            <person name="Sorensen T."/>
            <person name="Nielsen M.R."/>
            <person name="Sondergaard T.E."/>
            <person name="Sorensen J.L."/>
            <person name="Fitzpatrick D.A."/>
            <person name="Frisvad J.C."/>
            <person name="Nielsen K.L."/>
        </authorList>
    </citation>
    <scope>NUCLEOTIDE SEQUENCE</scope>
    <source>
        <strain evidence="2">IBT 21917</strain>
    </source>
</reference>
<accession>A0A9W9HRG8</accession>
<evidence type="ECO:0000313" key="3">
    <source>
        <dbReference type="Proteomes" id="UP001146351"/>
    </source>
</evidence>
<organism evidence="2 3">
    <name type="scientific">Penicillium capsulatum</name>
    <dbReference type="NCBI Taxonomy" id="69766"/>
    <lineage>
        <taxon>Eukaryota</taxon>
        <taxon>Fungi</taxon>
        <taxon>Dikarya</taxon>
        <taxon>Ascomycota</taxon>
        <taxon>Pezizomycotina</taxon>
        <taxon>Eurotiomycetes</taxon>
        <taxon>Eurotiomycetidae</taxon>
        <taxon>Eurotiales</taxon>
        <taxon>Aspergillaceae</taxon>
        <taxon>Penicillium</taxon>
    </lineage>
</organism>